<name>E4T142_PALPW</name>
<evidence type="ECO:0000256" key="1">
    <source>
        <dbReference type="SAM" id="SignalP"/>
    </source>
</evidence>
<dbReference type="EMBL" id="CP002345">
    <property type="protein sequence ID" value="ADQ78423.1"/>
    <property type="molecule type" value="Genomic_DNA"/>
</dbReference>
<dbReference type="GO" id="GO:0004622">
    <property type="term" value="F:phosphatidylcholine lysophospholipase activity"/>
    <property type="evidence" value="ECO:0007669"/>
    <property type="project" value="TreeGrafter"/>
</dbReference>
<organism evidence="3 4">
    <name type="scientific">Paludibacter propionicigenes (strain DSM 17365 / JCM 13257 / WB4)</name>
    <dbReference type="NCBI Taxonomy" id="694427"/>
    <lineage>
        <taxon>Bacteria</taxon>
        <taxon>Pseudomonadati</taxon>
        <taxon>Bacteroidota</taxon>
        <taxon>Bacteroidia</taxon>
        <taxon>Bacteroidales</taxon>
        <taxon>Paludibacteraceae</taxon>
        <taxon>Paludibacter</taxon>
    </lineage>
</organism>
<protein>
    <submittedName>
        <fullName evidence="3">Lipolytic protein G-D-S-L family</fullName>
    </submittedName>
</protein>
<dbReference type="InterPro" id="IPR051532">
    <property type="entry name" value="Ester_Hydrolysis_Enzymes"/>
</dbReference>
<dbReference type="AlphaFoldDB" id="E4T142"/>
<dbReference type="HOGENOM" id="CLU_051989_5_1_10"/>
<dbReference type="InterPro" id="IPR036514">
    <property type="entry name" value="SGNH_hydro_sf"/>
</dbReference>
<keyword evidence="4" id="KW-1185">Reference proteome</keyword>
<sequence>MKSTFLIKCLFMGTLLFSGMELQAQDWPNLNRFRAENALLGAPSKKEKRVVFMGNSITQGWKEARPDFFTKNPYINRGISGQTTPQMLVRFRQDVIALQPKVVVILAGTNDIAGNTGPSTLEMIEDNLASMAELANDNGIRVVLSSVLPAFDYPWKPGMEPAEKIVTLNAWIKSYCERKGFTYLDYFTPMADERHGLKKELTYDGVHCTVEGYKVMEPLAEEAIKSALKHKPKK</sequence>
<dbReference type="InterPro" id="IPR013830">
    <property type="entry name" value="SGNH_hydro"/>
</dbReference>
<dbReference type="RefSeq" id="WP_013443792.1">
    <property type="nucleotide sequence ID" value="NC_014734.1"/>
</dbReference>
<dbReference type="OrthoDB" id="9805821at2"/>
<accession>E4T142</accession>
<dbReference type="Proteomes" id="UP000008718">
    <property type="component" value="Chromosome"/>
</dbReference>
<evidence type="ECO:0000313" key="4">
    <source>
        <dbReference type="Proteomes" id="UP000008718"/>
    </source>
</evidence>
<dbReference type="eggNOG" id="COG2755">
    <property type="taxonomic scope" value="Bacteria"/>
</dbReference>
<feature type="chain" id="PRO_5003189304" evidence="1">
    <location>
        <begin position="25"/>
        <end position="234"/>
    </location>
</feature>
<dbReference type="Gene3D" id="3.40.50.1110">
    <property type="entry name" value="SGNH hydrolase"/>
    <property type="match status" value="1"/>
</dbReference>
<proteinExistence type="predicted"/>
<evidence type="ECO:0000313" key="3">
    <source>
        <dbReference type="EMBL" id="ADQ78423.1"/>
    </source>
</evidence>
<gene>
    <name evidence="3" type="ordered locus">Palpr_0261</name>
</gene>
<dbReference type="STRING" id="694427.Palpr_0261"/>
<feature type="signal peptide" evidence="1">
    <location>
        <begin position="1"/>
        <end position="24"/>
    </location>
</feature>
<reference evidence="3 4" key="2">
    <citation type="journal article" date="2011" name="Stand. Genomic Sci.">
        <title>Complete genome sequence of Paludibacter propionicigenes type strain (WB4).</title>
        <authorList>
            <person name="Gronow S."/>
            <person name="Munk C."/>
            <person name="Lapidus A."/>
            <person name="Nolan M."/>
            <person name="Lucas S."/>
            <person name="Hammon N."/>
            <person name="Deshpande S."/>
            <person name="Cheng J.F."/>
            <person name="Tapia R."/>
            <person name="Han C."/>
            <person name="Goodwin L."/>
            <person name="Pitluck S."/>
            <person name="Liolios K."/>
            <person name="Ivanova N."/>
            <person name="Mavromatis K."/>
            <person name="Mikhailova N."/>
            <person name="Pati A."/>
            <person name="Chen A."/>
            <person name="Palaniappan K."/>
            <person name="Land M."/>
            <person name="Hauser L."/>
            <person name="Chang Y.J."/>
            <person name="Jeffries C.D."/>
            <person name="Brambilla E."/>
            <person name="Rohde M."/>
            <person name="Goker M."/>
            <person name="Detter J.C."/>
            <person name="Woyke T."/>
            <person name="Bristow J."/>
            <person name="Eisen J.A."/>
            <person name="Markowitz V."/>
            <person name="Hugenholtz P."/>
            <person name="Kyrpides N.C."/>
            <person name="Klenk H.P."/>
        </authorList>
    </citation>
    <scope>NUCLEOTIDE SEQUENCE [LARGE SCALE GENOMIC DNA]</scope>
    <source>
        <strain evidence="4">DSM 17365 / JCM 13257 / WB4</strain>
    </source>
</reference>
<feature type="domain" description="SGNH hydrolase-type esterase" evidence="2">
    <location>
        <begin position="52"/>
        <end position="215"/>
    </location>
</feature>
<dbReference type="CDD" id="cd04501">
    <property type="entry name" value="SGNH_hydrolase_like_4"/>
    <property type="match status" value="1"/>
</dbReference>
<reference key="1">
    <citation type="submission" date="2010-11" db="EMBL/GenBank/DDBJ databases">
        <title>The complete genome of Paludibacter propionicigenes DSM 17365.</title>
        <authorList>
            <consortium name="US DOE Joint Genome Institute (JGI-PGF)"/>
            <person name="Lucas S."/>
            <person name="Copeland A."/>
            <person name="Lapidus A."/>
            <person name="Bruce D."/>
            <person name="Goodwin L."/>
            <person name="Pitluck S."/>
            <person name="Kyrpides N."/>
            <person name="Mavromatis K."/>
            <person name="Ivanova N."/>
            <person name="Munk A.C."/>
            <person name="Brettin T."/>
            <person name="Detter J.C."/>
            <person name="Han C."/>
            <person name="Tapia R."/>
            <person name="Land M."/>
            <person name="Hauser L."/>
            <person name="Markowitz V."/>
            <person name="Cheng J.-F."/>
            <person name="Hugenholtz P."/>
            <person name="Woyke T."/>
            <person name="Wu D."/>
            <person name="Gronow S."/>
            <person name="Wellnitz S."/>
            <person name="Brambilla E."/>
            <person name="Klenk H.-P."/>
            <person name="Eisen J.A."/>
        </authorList>
    </citation>
    <scope>NUCLEOTIDE SEQUENCE</scope>
    <source>
        <strain>WB4</strain>
    </source>
</reference>
<evidence type="ECO:0000259" key="2">
    <source>
        <dbReference type="Pfam" id="PF13472"/>
    </source>
</evidence>
<dbReference type="SUPFAM" id="SSF52266">
    <property type="entry name" value="SGNH hydrolase"/>
    <property type="match status" value="1"/>
</dbReference>
<keyword evidence="1" id="KW-0732">Signal</keyword>
<dbReference type="PANTHER" id="PTHR30383:SF5">
    <property type="entry name" value="SGNH HYDROLASE-TYPE ESTERASE DOMAIN-CONTAINING PROTEIN"/>
    <property type="match status" value="1"/>
</dbReference>
<dbReference type="PANTHER" id="PTHR30383">
    <property type="entry name" value="THIOESTERASE 1/PROTEASE 1/LYSOPHOSPHOLIPASE L1"/>
    <property type="match status" value="1"/>
</dbReference>
<dbReference type="KEGG" id="ppn:Palpr_0261"/>
<dbReference type="Pfam" id="PF13472">
    <property type="entry name" value="Lipase_GDSL_2"/>
    <property type="match status" value="1"/>
</dbReference>